<protein>
    <submittedName>
        <fullName evidence="4">Anucleate primary sterigmata protein A</fullName>
    </submittedName>
</protein>
<feature type="region of interest" description="Disordered" evidence="2">
    <location>
        <begin position="1389"/>
        <end position="1507"/>
    </location>
</feature>
<feature type="region of interest" description="Disordered" evidence="2">
    <location>
        <begin position="117"/>
        <end position="164"/>
    </location>
</feature>
<feature type="compositionally biased region" description="Basic and acidic residues" evidence="2">
    <location>
        <begin position="338"/>
        <end position="355"/>
    </location>
</feature>
<dbReference type="OMA" id="LHHAHRM"/>
<dbReference type="HOGENOM" id="CLU_001023_0_0_1"/>
<feature type="region of interest" description="Disordered" evidence="2">
    <location>
        <begin position="333"/>
        <end position="379"/>
    </location>
</feature>
<name>C5FWA2_ARTOC</name>
<dbReference type="CDD" id="cd13365">
    <property type="entry name" value="PH_PLC_plant-like"/>
    <property type="match status" value="1"/>
</dbReference>
<dbReference type="GO" id="GO:0015631">
    <property type="term" value="F:tubulin binding"/>
    <property type="evidence" value="ECO:0007669"/>
    <property type="project" value="TreeGrafter"/>
</dbReference>
<dbReference type="InterPro" id="IPR024774">
    <property type="entry name" value="PH_dom-Mcp5-type"/>
</dbReference>
<dbReference type="Pfam" id="PF12814">
    <property type="entry name" value="Mcp5_PH"/>
    <property type="match status" value="1"/>
</dbReference>
<dbReference type="SUPFAM" id="SSF50729">
    <property type="entry name" value="PH domain-like"/>
    <property type="match status" value="1"/>
</dbReference>
<dbReference type="GO" id="GO:0005938">
    <property type="term" value="C:cell cortex"/>
    <property type="evidence" value="ECO:0007669"/>
    <property type="project" value="InterPro"/>
</dbReference>
<dbReference type="Gene3D" id="2.30.29.30">
    <property type="entry name" value="Pleckstrin-homology domain (PH domain)/Phosphotyrosine-binding domain (PTB)"/>
    <property type="match status" value="1"/>
</dbReference>
<evidence type="ECO:0000256" key="2">
    <source>
        <dbReference type="SAM" id="MobiDB-lite"/>
    </source>
</evidence>
<feature type="compositionally biased region" description="Polar residues" evidence="2">
    <location>
        <begin position="509"/>
        <end position="520"/>
    </location>
</feature>
<keyword evidence="5" id="KW-1185">Reference proteome</keyword>
<dbReference type="PANTHER" id="PTHR28190:SF1">
    <property type="entry name" value="NUCLEAR MIGRATION PROTEIN NUM1"/>
    <property type="match status" value="1"/>
</dbReference>
<feature type="compositionally biased region" description="Polar residues" evidence="2">
    <location>
        <begin position="1454"/>
        <end position="1473"/>
    </location>
</feature>
<dbReference type="PROSITE" id="PS50003">
    <property type="entry name" value="PH_DOMAIN"/>
    <property type="match status" value="1"/>
</dbReference>
<proteinExistence type="predicted"/>
<feature type="region of interest" description="Disordered" evidence="2">
    <location>
        <begin position="1"/>
        <end position="22"/>
    </location>
</feature>
<dbReference type="OrthoDB" id="2149224at2759"/>
<reference evidence="5" key="1">
    <citation type="journal article" date="2012" name="MBio">
        <title>Comparative genome analysis of Trichophyton rubrum and related dermatophytes reveals candidate genes involved in infection.</title>
        <authorList>
            <person name="Martinez D.A."/>
            <person name="Oliver B.G."/>
            <person name="Graeser Y."/>
            <person name="Goldberg J.M."/>
            <person name="Li W."/>
            <person name="Martinez-Rossi N.M."/>
            <person name="Monod M."/>
            <person name="Shelest E."/>
            <person name="Barton R.C."/>
            <person name="Birch E."/>
            <person name="Brakhage A.A."/>
            <person name="Chen Z."/>
            <person name="Gurr S.J."/>
            <person name="Heiman D."/>
            <person name="Heitman J."/>
            <person name="Kosti I."/>
            <person name="Rossi A."/>
            <person name="Saif S."/>
            <person name="Samalova M."/>
            <person name="Saunders C.W."/>
            <person name="Shea T."/>
            <person name="Summerbell R.C."/>
            <person name="Xu J."/>
            <person name="Young S."/>
            <person name="Zeng Q."/>
            <person name="Birren B.W."/>
            <person name="Cuomo C.A."/>
            <person name="White T.C."/>
        </authorList>
    </citation>
    <scope>NUCLEOTIDE SEQUENCE [LARGE SCALE GENOMIC DNA]</scope>
    <source>
        <strain evidence="5">ATCC MYA-4605 / CBS 113480</strain>
    </source>
</reference>
<dbReference type="GO" id="GO:0005739">
    <property type="term" value="C:mitochondrion"/>
    <property type="evidence" value="ECO:0007669"/>
    <property type="project" value="TreeGrafter"/>
</dbReference>
<feature type="compositionally biased region" description="Polar residues" evidence="2">
    <location>
        <begin position="1111"/>
        <end position="1130"/>
    </location>
</feature>
<dbReference type="GO" id="GO:0032065">
    <property type="term" value="P:maintenance of protein location in cell cortex"/>
    <property type="evidence" value="ECO:0007669"/>
    <property type="project" value="InterPro"/>
</dbReference>
<dbReference type="SMART" id="SM00233">
    <property type="entry name" value="PH"/>
    <property type="match status" value="1"/>
</dbReference>
<sequence length="1569" mass="173489">MDDPFVATPLAAAQSQREPHRYSSFDNQLLTLNSSSPTQLKRALEIHLAETDRRLEETSRLGTALVRQQQELADKLKEVEQQQEDGEIGPELRQRLLALEKDYNEIGRESARTTFAAKPRLLAPEDTPLDSRTSSPAFLSSQATNSPSKVSVPSRRQRNQPASRIHDIEFATEISTSLLTQVRQLQALLAERDEALRETNLEKSRLELEAEGFAQRIRSLDESEQRYKDENWRLETQSHELMAAAKEAAARENRLTANLNALTSKKNSVQRELDELKQANGKLLEEHSAAQKAHDSELHILRRNLNTGDAERNNLRKKVDELVSQNQELAKAVAAKLRQHESEPARNVESEASNKDEDEDTPDSSPPPSPNKVTPRHGHLESETLKSSLHHAHRMIQNLKSNIHREKSEKIELKRMLQEARDDLEARRNEIAAAQGSAQKRQRTKAEIFKKPPRPDMLGAGRKGITEIELDEPDWEDEEVMEASPTKTVRPRQASVVYTRPRPRPRSGYISTSDAYQTANETEDGGFETAQEAETATESEDFQTGAESVAADSSDELTETEDRAVGQGTHALPYKLRNAKAGDRTSFMSTASTSADEDDYPYHEVHTPVQSQPPRYRLKMQRGRHARPSEETIHAGRSMGYDVPSPGSLHSPKQPRVEGGRSLFAELGEAGMGSDGEFGSPLQSNNPVSVDSTPIRSLSFMQQKQVEQPPRIAVVDSSTMTEPWPAPTPASETVATQTLAPQTADATTSTTSAALVDIATQYTVNERPLITQTGAIVVFDTLPAEPAKSVDTATQYTPVLSQPMAQSGPIVVLDTPPAEPTKSMLVDMATQCTPSKPQPMVQSATMVMFDSPPVVAPVEEDKSRDIIAPIPIPVPFPSTSTPEPSAEPTKLELSPMLFEETVPIPAPVVEQPRRSSMHLAISDVTFEQSRPATPQPAPAVLPVAPFTPPKYMASSIQTIDTPPISPPTQTVIVKPSVQLEMSSIYTEFTAPAAPVLREPPVAALVTDRDVHSTGTSPRRPRTAVHDRDSDAPSSLESSREIMPPMFNAETRNIVKPEQPKPPFVPARVAENGAQTILTSKQIDSLLLEKRVLAPPKTPESRVAITPLPSSPEESTLATPRAKTQPSTINDNFLLPNAATRRPGSAGSRRSAMAHPPLPADHKQAIAAATQRISTESPTRAMGPPAAPASAYRPGVPSRPRTPNEQASGTATVQGSNGSKTRHRHGSVASRRSSISSFVSELDDRFNLSRSEYGFEPGTDPRMIQAITQTMIGEYLWKYTRKPGRPEFSQTRHRRYFWVHPFTRTLYWSTQSPQTASKAQLMAKSVAIEAVRVVTDDNPYPPGLHRKSLEVVTPGRTMRFTAATSQRHETWFNALSYLLLRANEEDGELALHSTPEDGPVDFNPSLNGRSSRMTDHSRRSAVSHNSRVTRGMARQYDITPGHESPSLSVRPPDSTLKTEQGRQGSVSRISSMFKNSGMMGTFSSRRSRYGGKRESVDDTSQEDSAEDLRRILERQEREADRIENVRACCDGKHDVGSLSRTSRFVNSRLKRLCQRCLLRSKRKAKVPTFW</sequence>
<gene>
    <name evidence="4" type="ORF">MCYG_07005</name>
</gene>
<dbReference type="STRING" id="554155.C5FWA2"/>
<dbReference type="PANTHER" id="PTHR28190">
    <property type="entry name" value="NUCLEAR MIGRATION PROTEIN NUM1"/>
    <property type="match status" value="1"/>
</dbReference>
<dbReference type="eggNOG" id="ENOG502QWQU">
    <property type="taxonomic scope" value="Eukaryota"/>
</dbReference>
<evidence type="ECO:0000259" key="3">
    <source>
        <dbReference type="PROSITE" id="PS50003"/>
    </source>
</evidence>
<dbReference type="EMBL" id="DS995706">
    <property type="protein sequence ID" value="EEQ34186.1"/>
    <property type="molecule type" value="Genomic_DNA"/>
</dbReference>
<evidence type="ECO:0000313" key="4">
    <source>
        <dbReference type="EMBL" id="EEQ34186.1"/>
    </source>
</evidence>
<evidence type="ECO:0000313" key="5">
    <source>
        <dbReference type="Proteomes" id="UP000002035"/>
    </source>
</evidence>
<dbReference type="InterPro" id="IPR053005">
    <property type="entry name" value="Nuclear_Pos-Cytoskel_Interact"/>
</dbReference>
<dbReference type="GeneID" id="9228267"/>
<dbReference type="GO" id="GO:0005543">
    <property type="term" value="F:phospholipid binding"/>
    <property type="evidence" value="ECO:0007669"/>
    <property type="project" value="InterPro"/>
</dbReference>
<dbReference type="InterPro" id="IPR001849">
    <property type="entry name" value="PH_domain"/>
</dbReference>
<feature type="region of interest" description="Disordered" evidence="2">
    <location>
        <begin position="1007"/>
        <end position="1037"/>
    </location>
</feature>
<dbReference type="Proteomes" id="UP000002035">
    <property type="component" value="Unassembled WGS sequence"/>
</dbReference>
<feature type="compositionally biased region" description="Polar residues" evidence="2">
    <location>
        <begin position="130"/>
        <end position="151"/>
    </location>
</feature>
<feature type="domain" description="PH" evidence="3">
    <location>
        <begin position="1268"/>
        <end position="1379"/>
    </location>
</feature>
<dbReference type="InterPro" id="IPR011993">
    <property type="entry name" value="PH-like_dom_sf"/>
</dbReference>
<feature type="coiled-coil region" evidence="1">
    <location>
        <begin position="245"/>
        <end position="332"/>
    </location>
</feature>
<feature type="region of interest" description="Disordered" evidence="2">
    <location>
        <begin position="433"/>
        <end position="610"/>
    </location>
</feature>
<organism evidence="4 5">
    <name type="scientific">Arthroderma otae (strain ATCC MYA-4605 / CBS 113480)</name>
    <name type="common">Microsporum canis</name>
    <dbReference type="NCBI Taxonomy" id="554155"/>
    <lineage>
        <taxon>Eukaryota</taxon>
        <taxon>Fungi</taxon>
        <taxon>Dikarya</taxon>
        <taxon>Ascomycota</taxon>
        <taxon>Pezizomycotina</taxon>
        <taxon>Eurotiomycetes</taxon>
        <taxon>Eurotiomycetidae</taxon>
        <taxon>Onygenales</taxon>
        <taxon>Arthrodermataceae</taxon>
        <taxon>Microsporum</taxon>
    </lineage>
</organism>
<feature type="compositionally biased region" description="Basic and acidic residues" evidence="2">
    <location>
        <begin position="444"/>
        <end position="454"/>
    </location>
</feature>
<evidence type="ECO:0000256" key="1">
    <source>
        <dbReference type="SAM" id="Coils"/>
    </source>
</evidence>
<keyword evidence="1" id="KW-0175">Coiled coil</keyword>
<dbReference type="RefSeq" id="XP_002845041.1">
    <property type="nucleotide sequence ID" value="XM_002844995.1"/>
</dbReference>
<dbReference type="GO" id="GO:0000226">
    <property type="term" value="P:microtubule cytoskeleton organization"/>
    <property type="evidence" value="ECO:0007669"/>
    <property type="project" value="TreeGrafter"/>
</dbReference>
<dbReference type="VEuPathDB" id="FungiDB:MCYG_07005"/>
<feature type="region of interest" description="Disordered" evidence="2">
    <location>
        <begin position="1097"/>
        <end position="1233"/>
    </location>
</feature>
<feature type="compositionally biased region" description="Acidic residues" evidence="2">
    <location>
        <begin position="468"/>
        <end position="481"/>
    </location>
</feature>
<feature type="coiled-coil region" evidence="1">
    <location>
        <begin position="189"/>
        <end position="216"/>
    </location>
</feature>
<feature type="compositionally biased region" description="Low complexity" evidence="2">
    <location>
        <begin position="1137"/>
        <end position="1150"/>
    </location>
</feature>
<feature type="compositionally biased region" description="Polar residues" evidence="2">
    <location>
        <begin position="1200"/>
        <end position="1218"/>
    </location>
</feature>
<accession>C5FWA2</accession>